<dbReference type="Proteomes" id="UP000215301">
    <property type="component" value="Unassembled WGS sequence"/>
</dbReference>
<dbReference type="EMBL" id="CP016893">
    <property type="protein sequence ID" value="AST57070.1"/>
    <property type="molecule type" value="Genomic_DNA"/>
</dbReference>
<organism evidence="2 4">
    <name type="scientific">Thermoanaerobacterium thermosaccharolyticum</name>
    <name type="common">Clostridium thermosaccharolyticum</name>
    <dbReference type="NCBI Taxonomy" id="1517"/>
    <lineage>
        <taxon>Bacteria</taxon>
        <taxon>Bacillati</taxon>
        <taxon>Bacillota</taxon>
        <taxon>Clostridia</taxon>
        <taxon>Thermoanaerobacterales</taxon>
        <taxon>Thermoanaerobacteraceae</taxon>
        <taxon>Thermoanaerobacterium</taxon>
    </lineage>
</organism>
<dbReference type="EMBL" id="NKHD01000028">
    <property type="protein sequence ID" value="OXT06760.1"/>
    <property type="molecule type" value="Genomic_DNA"/>
</dbReference>
<evidence type="ECO:0000313" key="4">
    <source>
        <dbReference type="Proteomes" id="UP000215301"/>
    </source>
</evidence>
<proteinExistence type="predicted"/>
<dbReference type="RefSeq" id="WP_013298833.1">
    <property type="nucleotide sequence ID" value="NZ_CP016893.1"/>
</dbReference>
<dbReference type="Proteomes" id="UP000214975">
    <property type="component" value="Chromosome"/>
</dbReference>
<evidence type="ECO:0000313" key="2">
    <source>
        <dbReference type="EMBL" id="OXT06760.1"/>
    </source>
</evidence>
<gene>
    <name evidence="2" type="ORF">CE561_10055</name>
    <name evidence="1" type="ORF">Thert_00944</name>
</gene>
<dbReference type="InterPro" id="IPR012347">
    <property type="entry name" value="Ferritin-like"/>
</dbReference>
<protein>
    <submittedName>
        <fullName evidence="2">DUF2383 domain-containing protein</fullName>
    </submittedName>
</protein>
<evidence type="ECO:0000313" key="3">
    <source>
        <dbReference type="Proteomes" id="UP000214975"/>
    </source>
</evidence>
<name>A0A231VF04_THETR</name>
<evidence type="ECO:0000313" key="1">
    <source>
        <dbReference type="EMBL" id="AST57070.1"/>
    </source>
</evidence>
<reference evidence="1 3" key="1">
    <citation type="submission" date="2016-08" db="EMBL/GenBank/DDBJ databases">
        <title>A novel genetic cassette of butanologenic Thermoanaerobacterium thermosaccharolyticum that directly convert cellulose to butanol.</title>
        <authorList>
            <person name="Li T."/>
            <person name="He J."/>
        </authorList>
    </citation>
    <scope>NUCLEOTIDE SEQUENCE [LARGE SCALE GENOMIC DNA]</scope>
    <source>
        <strain evidence="1 3">TG57</strain>
    </source>
</reference>
<dbReference type="GeneID" id="93865221"/>
<accession>A0A231VF04</accession>
<dbReference type="OMA" id="QIFTQMR"/>
<dbReference type="Gene3D" id="1.20.1260.10">
    <property type="match status" value="1"/>
</dbReference>
<dbReference type="AlphaFoldDB" id="A0A231VF04"/>
<reference evidence="2 4" key="2">
    <citation type="submission" date="2017-06" db="EMBL/GenBank/DDBJ databases">
        <title>Isolation and characterization of a thermophilic and butanogenic Thermoanaerobacterium thermosaccharolyticum M5 capable of efficient degradation of hemicellulose.</title>
        <authorList>
            <person name="Xin F."/>
            <person name="Jiang Y."/>
        </authorList>
    </citation>
    <scope>NUCLEOTIDE SEQUENCE [LARGE SCALE GENOMIC DNA]</scope>
    <source>
        <strain evidence="2 4">M5</strain>
    </source>
</reference>
<sequence length="153" mass="17669">MQNMSPQEIISSAFIKAKKSENIIHNKAKDYGKNISDSQMQAILKQIEITALNHVDKIVTAEKTMHINSLVKKNMSRDIIDALQDLVKDLINQQIFYNENLIIITNPYVRQIFTQMRDDEMRFITMIQQSIESLKSKPTEPNSVVYTTPRENA</sequence>